<dbReference type="OMA" id="VIPNRRN"/>
<protein>
    <recommendedName>
        <fullName evidence="1">Serine aminopeptidase S33 domain-containing protein</fullName>
    </recommendedName>
</protein>
<dbReference type="OrthoDB" id="9988524at2759"/>
<dbReference type="PANTHER" id="PTHR42886">
    <property type="entry name" value="RE40534P-RELATED"/>
    <property type="match status" value="1"/>
</dbReference>
<dbReference type="GO" id="GO:0005829">
    <property type="term" value="C:cytosol"/>
    <property type="evidence" value="ECO:0000318"/>
    <property type="project" value="GO_Central"/>
</dbReference>
<dbReference type="Proteomes" id="UP000029981">
    <property type="component" value="Chromosome 1"/>
</dbReference>
<dbReference type="Gene3D" id="3.40.50.1820">
    <property type="entry name" value="alpha/beta hydrolase"/>
    <property type="match status" value="1"/>
</dbReference>
<dbReference type="MEROPS" id="S09.A58"/>
<reference evidence="2 3" key="2">
    <citation type="journal article" date="2009" name="PLoS ONE">
        <title>An integrated genetic and cytogenetic map of the cucumber genome.</title>
        <authorList>
            <person name="Ren Y."/>
            <person name="Zhang Z."/>
            <person name="Liu J."/>
            <person name="Staub J.E."/>
            <person name="Han Y."/>
            <person name="Cheng Z."/>
            <person name="Li X."/>
            <person name="Lu J."/>
            <person name="Miao H."/>
            <person name="Kang H."/>
            <person name="Xie B."/>
            <person name="Gu X."/>
            <person name="Wang X."/>
            <person name="Du Y."/>
            <person name="Jin W."/>
            <person name="Huang S."/>
        </authorList>
    </citation>
    <scope>NUCLEOTIDE SEQUENCE [LARGE SCALE GENOMIC DNA]</scope>
    <source>
        <strain evidence="3">cv. 9930</strain>
    </source>
</reference>
<dbReference type="eggNOG" id="KOG4667">
    <property type="taxonomic scope" value="Eukaryota"/>
</dbReference>
<dbReference type="KEGG" id="csv:101222957"/>
<evidence type="ECO:0000259" key="1">
    <source>
        <dbReference type="Pfam" id="PF12146"/>
    </source>
</evidence>
<dbReference type="Gramene" id="KGN66253">
    <property type="protein sequence ID" value="KGN66253"/>
    <property type="gene ID" value="Csa_1G589110"/>
</dbReference>
<accession>A0A0A0LWV0</accession>
<proteinExistence type="predicted"/>
<name>A0A0A0LWV0_CUCSA</name>
<dbReference type="Pfam" id="PF12146">
    <property type="entry name" value="Hydrolase_4"/>
    <property type="match status" value="1"/>
</dbReference>
<evidence type="ECO:0000313" key="2">
    <source>
        <dbReference type="EMBL" id="KGN66253.1"/>
    </source>
</evidence>
<reference evidence="2 3" key="3">
    <citation type="journal article" date="2010" name="BMC Genomics">
        <title>Transcriptome sequencing and comparative analysis of cucumber flowers with different sex types.</title>
        <authorList>
            <person name="Guo S."/>
            <person name="Zheng Y."/>
            <person name="Joung J.G."/>
            <person name="Liu S."/>
            <person name="Zhang Z."/>
            <person name="Crasta O.R."/>
            <person name="Sobral B.W."/>
            <person name="Xu Y."/>
            <person name="Huang S."/>
            <person name="Fei Z."/>
        </authorList>
    </citation>
    <scope>NUCLEOTIDE SEQUENCE [LARGE SCALE GENOMIC DNA]</scope>
    <source>
        <strain evidence="3">cv. 9930</strain>
    </source>
</reference>
<evidence type="ECO:0000313" key="3">
    <source>
        <dbReference type="Proteomes" id="UP000029981"/>
    </source>
</evidence>
<dbReference type="PANTHER" id="PTHR42886:SF53">
    <property type="entry name" value="ALPHA_BETA-HYDROLASES SUPERFAMILY PROTEIN"/>
    <property type="match status" value="1"/>
</dbReference>
<reference evidence="2 3" key="1">
    <citation type="journal article" date="2009" name="Nat. Genet.">
        <title>The genome of the cucumber, Cucumis sativus L.</title>
        <authorList>
            <person name="Huang S."/>
            <person name="Li R."/>
            <person name="Zhang Z."/>
            <person name="Li L."/>
            <person name="Gu X."/>
            <person name="Fan W."/>
            <person name="Lucas W.J."/>
            <person name="Wang X."/>
            <person name="Xie B."/>
            <person name="Ni P."/>
            <person name="Ren Y."/>
            <person name="Zhu H."/>
            <person name="Li J."/>
            <person name="Lin K."/>
            <person name="Jin W."/>
            <person name="Fei Z."/>
            <person name="Li G."/>
            <person name="Staub J."/>
            <person name="Kilian A."/>
            <person name="van der Vossen E.A."/>
            <person name="Wu Y."/>
            <person name="Guo J."/>
            <person name="He J."/>
            <person name="Jia Z."/>
            <person name="Ren Y."/>
            <person name="Tian G."/>
            <person name="Lu Y."/>
            <person name="Ruan J."/>
            <person name="Qian W."/>
            <person name="Wang M."/>
            <person name="Huang Q."/>
            <person name="Li B."/>
            <person name="Xuan Z."/>
            <person name="Cao J."/>
            <person name="Asan"/>
            <person name="Wu Z."/>
            <person name="Zhang J."/>
            <person name="Cai Q."/>
            <person name="Bai Y."/>
            <person name="Zhao B."/>
            <person name="Han Y."/>
            <person name="Li Y."/>
            <person name="Li X."/>
            <person name="Wang S."/>
            <person name="Shi Q."/>
            <person name="Liu S."/>
            <person name="Cho W.K."/>
            <person name="Kim J.Y."/>
            <person name="Xu Y."/>
            <person name="Heller-Uszynska K."/>
            <person name="Miao H."/>
            <person name="Cheng Z."/>
            <person name="Zhang S."/>
            <person name="Wu J."/>
            <person name="Yang Y."/>
            <person name="Kang H."/>
            <person name="Li M."/>
            <person name="Liang H."/>
            <person name="Ren X."/>
            <person name="Shi Z."/>
            <person name="Wen M."/>
            <person name="Jian M."/>
            <person name="Yang H."/>
            <person name="Zhang G."/>
            <person name="Yang Z."/>
            <person name="Chen R."/>
            <person name="Liu S."/>
            <person name="Li J."/>
            <person name="Ma L."/>
            <person name="Liu H."/>
            <person name="Zhou Y."/>
            <person name="Zhao J."/>
            <person name="Fang X."/>
            <person name="Li G."/>
            <person name="Fang L."/>
            <person name="Li Y."/>
            <person name="Liu D."/>
            <person name="Zheng H."/>
            <person name="Zhang Y."/>
            <person name="Qin N."/>
            <person name="Li Z."/>
            <person name="Yang G."/>
            <person name="Yang S."/>
            <person name="Bolund L."/>
            <person name="Kristiansen K."/>
            <person name="Zheng H."/>
            <person name="Li S."/>
            <person name="Zhang X."/>
            <person name="Yang H."/>
            <person name="Wang J."/>
            <person name="Sun R."/>
            <person name="Zhang B."/>
            <person name="Jiang S."/>
            <person name="Wang J."/>
            <person name="Du Y."/>
            <person name="Li S."/>
        </authorList>
    </citation>
    <scope>NUCLEOTIDE SEQUENCE [LARGE SCALE GENOMIC DNA]</scope>
    <source>
        <strain evidence="3">cv. 9930</strain>
    </source>
</reference>
<dbReference type="STRING" id="3659.A0A0A0LWV0"/>
<dbReference type="AlphaFoldDB" id="A0A0A0LWV0"/>
<dbReference type="SUPFAM" id="SSF53474">
    <property type="entry name" value="alpha/beta-Hydrolases"/>
    <property type="match status" value="1"/>
</dbReference>
<sequence length="314" mass="35006">MEMAMSSQASSEKQAMVPQEKKVIVNEKSGGKLVGILHEAGSLRIVIICHGYMSSKDDEVVLNLATSFDREGISSFRFDFSGNGESDGSFQLGNYESEADDLHAIVQYFNGATRPVCTIIGHSKGGDVVLVYASKYKDVDIVINVSGRFDMTKGIEKSLGENYEEAMEKQGFVDIKDPTGTMNYYRVTRESLMERLNTNMHQVCLHINQECRVLTVHGTEDGIIPVDDAKEFDKIISNHKLYILEGADHNYTAELHQVDLATVVLDFIKTSLQQDKETDKVNYAMPLTYKSSSVSQPLQTSEVINHIQDFPQEG</sequence>
<dbReference type="InterPro" id="IPR029058">
    <property type="entry name" value="AB_hydrolase_fold"/>
</dbReference>
<dbReference type="InterPro" id="IPR022742">
    <property type="entry name" value="Hydrolase_4"/>
</dbReference>
<organism evidence="2 3">
    <name type="scientific">Cucumis sativus</name>
    <name type="common">Cucumber</name>
    <dbReference type="NCBI Taxonomy" id="3659"/>
    <lineage>
        <taxon>Eukaryota</taxon>
        <taxon>Viridiplantae</taxon>
        <taxon>Streptophyta</taxon>
        <taxon>Embryophyta</taxon>
        <taxon>Tracheophyta</taxon>
        <taxon>Spermatophyta</taxon>
        <taxon>Magnoliopsida</taxon>
        <taxon>eudicotyledons</taxon>
        <taxon>Gunneridae</taxon>
        <taxon>Pentapetalae</taxon>
        <taxon>rosids</taxon>
        <taxon>fabids</taxon>
        <taxon>Cucurbitales</taxon>
        <taxon>Cucurbitaceae</taxon>
        <taxon>Benincaseae</taxon>
        <taxon>Cucumis</taxon>
    </lineage>
</organism>
<gene>
    <name evidence="2" type="ORF">Csa_1G589110</name>
</gene>
<keyword evidence="3" id="KW-1185">Reference proteome</keyword>
<dbReference type="EMBL" id="CM002922">
    <property type="protein sequence ID" value="KGN66253.1"/>
    <property type="molecule type" value="Genomic_DNA"/>
</dbReference>
<reference evidence="2 3" key="4">
    <citation type="journal article" date="2011" name="BMC Genomics">
        <title>RNA-Seq improves annotation of protein-coding genes in the cucumber genome.</title>
        <authorList>
            <person name="Li Z."/>
            <person name="Zhang Z."/>
            <person name="Yan P."/>
            <person name="Huang S."/>
            <person name="Fei Z."/>
            <person name="Lin K."/>
        </authorList>
    </citation>
    <scope>NUCLEOTIDE SEQUENCE [LARGE SCALE GENOMIC DNA]</scope>
    <source>
        <strain evidence="3">cv. 9930</strain>
    </source>
</reference>
<feature type="domain" description="Serine aminopeptidase S33" evidence="1">
    <location>
        <begin position="44"/>
        <end position="153"/>
    </location>
</feature>